<evidence type="ECO:0000313" key="3">
    <source>
        <dbReference type="RefSeq" id="XP_022248623.1"/>
    </source>
</evidence>
<dbReference type="RefSeq" id="XP_022248623.1">
    <property type="nucleotide sequence ID" value="XM_022392915.1"/>
</dbReference>
<name>A0ABM1SYB7_LIMPO</name>
<dbReference type="PANTHER" id="PTHR14096:SF28">
    <property type="entry name" value="APOLIPOPROTEIN L, 1-RELATED"/>
    <property type="match status" value="1"/>
</dbReference>
<dbReference type="GeneID" id="111087176"/>
<gene>
    <name evidence="3" type="primary">LOC111087176</name>
</gene>
<organism evidence="2 3">
    <name type="scientific">Limulus polyphemus</name>
    <name type="common">Atlantic horseshoe crab</name>
    <dbReference type="NCBI Taxonomy" id="6850"/>
    <lineage>
        <taxon>Eukaryota</taxon>
        <taxon>Metazoa</taxon>
        <taxon>Ecdysozoa</taxon>
        <taxon>Arthropoda</taxon>
        <taxon>Chelicerata</taxon>
        <taxon>Merostomata</taxon>
        <taxon>Xiphosura</taxon>
        <taxon>Limulidae</taxon>
        <taxon>Limulus</taxon>
    </lineage>
</organism>
<accession>A0ABM1SYB7</accession>
<reference evidence="3" key="1">
    <citation type="submission" date="2025-08" db="UniProtKB">
        <authorList>
            <consortium name="RefSeq"/>
        </authorList>
    </citation>
    <scope>IDENTIFICATION</scope>
    <source>
        <tissue evidence="3">Muscle</tissue>
    </source>
</reference>
<comment type="similarity">
    <text evidence="1">Belongs to the apolipoprotein L family.</text>
</comment>
<evidence type="ECO:0000313" key="2">
    <source>
        <dbReference type="Proteomes" id="UP000694941"/>
    </source>
</evidence>
<protein>
    <submittedName>
        <fullName evidence="3">Uncharacterized protein LOC111087176 isoform X1</fullName>
    </submittedName>
</protein>
<dbReference type="Proteomes" id="UP000694941">
    <property type="component" value="Unplaced"/>
</dbReference>
<dbReference type="InterPro" id="IPR008405">
    <property type="entry name" value="ApoL"/>
</dbReference>
<sequence>MADLASRLITFSVSPSTSDAHQKHLKDDKLNQDCSDCQNILNDMNTFHDELKKIIKEDETVRTHLIESFPVLTSSREESIKFLKKIDIKKDENSSGVKSSKIATSLNKISKIRKQVSTSGETLAPITGGLSLDLPEGGVTLQAAGELIAIGANVTGSIINKTKCKEIKTILVKDKKETDEFLKDMETLECCDETREKLLKEADEFIDILENGVNAGKSLAGHLEKAVEFVQNLAHLEEVTLESADEVLKKTFIISTVKTPCDQVDLNSPSSPISPNINQVGEVSKLRASGLNITTSSLPPSVRIALGTVATALEVVNNIFSSENIEEDDKNGLQDRITELVKEITLEKEEIEKVHEHIKA</sequence>
<dbReference type="PANTHER" id="PTHR14096">
    <property type="entry name" value="APOLIPOPROTEIN L"/>
    <property type="match status" value="1"/>
</dbReference>
<dbReference type="Pfam" id="PF05461">
    <property type="entry name" value="ApoL"/>
    <property type="match status" value="1"/>
</dbReference>
<keyword evidence="2" id="KW-1185">Reference proteome</keyword>
<proteinExistence type="inferred from homology"/>
<evidence type="ECO:0000256" key="1">
    <source>
        <dbReference type="ARBA" id="ARBA00010090"/>
    </source>
</evidence>